<dbReference type="Pfam" id="PF01553">
    <property type="entry name" value="Acyltransferase"/>
    <property type="match status" value="1"/>
</dbReference>
<dbReference type="Proteomes" id="UP001548713">
    <property type="component" value="Unassembled WGS sequence"/>
</dbReference>
<evidence type="ECO:0000313" key="8">
    <source>
        <dbReference type="Proteomes" id="UP001548713"/>
    </source>
</evidence>
<gene>
    <name evidence="7" type="ORF">ABVV53_13410</name>
</gene>
<dbReference type="RefSeq" id="WP_353984929.1">
    <property type="nucleotide sequence ID" value="NZ_JBEWLY010000021.1"/>
</dbReference>
<evidence type="ECO:0000256" key="1">
    <source>
        <dbReference type="ARBA" id="ARBA00005189"/>
    </source>
</evidence>
<dbReference type="PANTHER" id="PTHR10434:SF66">
    <property type="entry name" value="PHOSPHOLIPID_GLYCEROL ACYLTRANSFERASE DOMAIN-CONTAINING PROTEIN"/>
    <property type="match status" value="1"/>
</dbReference>
<feature type="transmembrane region" description="Helical" evidence="5">
    <location>
        <begin position="17"/>
        <end position="38"/>
    </location>
</feature>
<accession>A0ABV2D3K6</accession>
<dbReference type="SUPFAM" id="SSF69593">
    <property type="entry name" value="Glycerol-3-phosphate (1)-acyltransferase"/>
    <property type="match status" value="1"/>
</dbReference>
<evidence type="ECO:0000256" key="5">
    <source>
        <dbReference type="SAM" id="Phobius"/>
    </source>
</evidence>
<name>A0ABV2D3K6_9SPHN</name>
<keyword evidence="8" id="KW-1185">Reference proteome</keyword>
<evidence type="ECO:0000256" key="2">
    <source>
        <dbReference type="ARBA" id="ARBA00022679"/>
    </source>
</evidence>
<dbReference type="PANTHER" id="PTHR10434">
    <property type="entry name" value="1-ACYL-SN-GLYCEROL-3-PHOSPHATE ACYLTRANSFERASE"/>
    <property type="match status" value="1"/>
</dbReference>
<evidence type="ECO:0000256" key="4">
    <source>
        <dbReference type="SAM" id="MobiDB-lite"/>
    </source>
</evidence>
<organism evidence="7 8">
    <name type="scientific">Novosphingobium kalidii</name>
    <dbReference type="NCBI Taxonomy" id="3230299"/>
    <lineage>
        <taxon>Bacteria</taxon>
        <taxon>Pseudomonadati</taxon>
        <taxon>Pseudomonadota</taxon>
        <taxon>Alphaproteobacteria</taxon>
        <taxon>Sphingomonadales</taxon>
        <taxon>Sphingomonadaceae</taxon>
        <taxon>Novosphingobium</taxon>
    </lineage>
</organism>
<proteinExistence type="predicted"/>
<protein>
    <submittedName>
        <fullName evidence="7">Lysophospholipid acyltransferase family protein</fullName>
    </submittedName>
</protein>
<dbReference type="GO" id="GO:0016746">
    <property type="term" value="F:acyltransferase activity"/>
    <property type="evidence" value="ECO:0007669"/>
    <property type="project" value="UniProtKB-KW"/>
</dbReference>
<keyword evidence="3 7" id="KW-0012">Acyltransferase</keyword>
<reference evidence="7 8" key="1">
    <citation type="submission" date="2024-07" db="EMBL/GenBank/DDBJ databases">
        <title>Novosphingobium kalidii RD2P27.</title>
        <authorList>
            <person name="Sun J.-Q."/>
        </authorList>
    </citation>
    <scope>NUCLEOTIDE SEQUENCE [LARGE SCALE GENOMIC DNA]</scope>
    <source>
        <strain evidence="7 8">RD2P27</strain>
    </source>
</reference>
<comment type="pathway">
    <text evidence="1">Lipid metabolism.</text>
</comment>
<keyword evidence="5" id="KW-0812">Transmembrane</keyword>
<dbReference type="EMBL" id="JBEWLY010000021">
    <property type="protein sequence ID" value="MET1756438.1"/>
    <property type="molecule type" value="Genomic_DNA"/>
</dbReference>
<dbReference type="InterPro" id="IPR002123">
    <property type="entry name" value="Plipid/glycerol_acylTrfase"/>
</dbReference>
<evidence type="ECO:0000259" key="6">
    <source>
        <dbReference type="SMART" id="SM00563"/>
    </source>
</evidence>
<feature type="domain" description="Phospholipid/glycerol acyltransferase" evidence="6">
    <location>
        <begin position="79"/>
        <end position="193"/>
    </location>
</feature>
<keyword evidence="5" id="KW-0472">Membrane</keyword>
<evidence type="ECO:0000256" key="3">
    <source>
        <dbReference type="ARBA" id="ARBA00023315"/>
    </source>
</evidence>
<feature type="region of interest" description="Disordered" evidence="4">
    <location>
        <begin position="239"/>
        <end position="261"/>
    </location>
</feature>
<sequence length="261" mass="28226">MAKATSVTRPIQVLRNVLFYVAFYVGSAGYVLSALAMLPISRDRFARVVVGWSRYHRTCARLLLGIRVVIEGELPLSHALVAIKHESFFEAIDLPYLLNEPAVIAKAELLRIPLWGKAGRNFGLIGVERDQGAKALRTMLNEARTMIAAGRVLAIFPEGTRIPHGHTAPLGSGFAGLYKLLRLPVVPVAVDSGPLYHRTWKRSGTITYRVGAPIPSGLPRDEIEAKVIAAINGLTPEAPFQESANGAGLPQATAPGLPRRA</sequence>
<dbReference type="CDD" id="cd07989">
    <property type="entry name" value="LPLAT_AGPAT-like"/>
    <property type="match status" value="1"/>
</dbReference>
<keyword evidence="5" id="KW-1133">Transmembrane helix</keyword>
<keyword evidence="2" id="KW-0808">Transferase</keyword>
<dbReference type="SMART" id="SM00563">
    <property type="entry name" value="PlsC"/>
    <property type="match status" value="1"/>
</dbReference>
<evidence type="ECO:0000313" key="7">
    <source>
        <dbReference type="EMBL" id="MET1756438.1"/>
    </source>
</evidence>
<comment type="caution">
    <text evidence="7">The sequence shown here is derived from an EMBL/GenBank/DDBJ whole genome shotgun (WGS) entry which is preliminary data.</text>
</comment>